<name>A0A1S3JTK6_LINAN</name>
<dbReference type="GO" id="GO:0005524">
    <property type="term" value="F:ATP binding"/>
    <property type="evidence" value="ECO:0007669"/>
    <property type="project" value="UniProtKB-KW"/>
</dbReference>
<protein>
    <submittedName>
        <fullName evidence="6">Tubulin polyglutamylase TTLL4</fullName>
    </submittedName>
</protein>
<reference evidence="6" key="1">
    <citation type="submission" date="2025-08" db="UniProtKB">
        <authorList>
            <consortium name="RefSeq"/>
        </authorList>
    </citation>
    <scope>IDENTIFICATION</scope>
    <source>
        <tissue evidence="6">Gonads</tissue>
    </source>
</reference>
<feature type="signal peptide" evidence="4">
    <location>
        <begin position="1"/>
        <end position="22"/>
    </location>
</feature>
<dbReference type="OrthoDB" id="202825at2759"/>
<dbReference type="KEGG" id="lak:106176036"/>
<dbReference type="AlphaFoldDB" id="A0A1S3JTK6"/>
<dbReference type="GeneID" id="106176036"/>
<dbReference type="RefSeq" id="XP_013413700.1">
    <property type="nucleotide sequence ID" value="XM_013558246.1"/>
</dbReference>
<evidence type="ECO:0000313" key="5">
    <source>
        <dbReference type="Proteomes" id="UP000085678"/>
    </source>
</evidence>
<keyword evidence="1" id="KW-0436">Ligase</keyword>
<evidence type="ECO:0000256" key="2">
    <source>
        <dbReference type="ARBA" id="ARBA00022741"/>
    </source>
</evidence>
<dbReference type="InParanoid" id="A0A1S3JTK6"/>
<dbReference type="PANTHER" id="PTHR12241">
    <property type="entry name" value="TUBULIN POLYGLUTAMYLASE"/>
    <property type="match status" value="1"/>
</dbReference>
<dbReference type="Proteomes" id="UP000085678">
    <property type="component" value="Unplaced"/>
</dbReference>
<dbReference type="STRING" id="7574.A0A1S3JTK6"/>
<feature type="chain" id="PRO_5010349812" evidence="4">
    <location>
        <begin position="23"/>
        <end position="322"/>
    </location>
</feature>
<accession>A0A1S3JTK6</accession>
<dbReference type="Pfam" id="PF03133">
    <property type="entry name" value="TTL"/>
    <property type="match status" value="1"/>
</dbReference>
<keyword evidence="4" id="KW-0732">Signal</keyword>
<proteinExistence type="predicted"/>
<dbReference type="GO" id="GO:0036064">
    <property type="term" value="C:ciliary basal body"/>
    <property type="evidence" value="ECO:0007669"/>
    <property type="project" value="TreeGrafter"/>
</dbReference>
<organism evidence="5 6">
    <name type="scientific">Lingula anatina</name>
    <name type="common">Brachiopod</name>
    <name type="synonym">Lingula unguis</name>
    <dbReference type="NCBI Taxonomy" id="7574"/>
    <lineage>
        <taxon>Eukaryota</taxon>
        <taxon>Metazoa</taxon>
        <taxon>Spiralia</taxon>
        <taxon>Lophotrochozoa</taxon>
        <taxon>Brachiopoda</taxon>
        <taxon>Linguliformea</taxon>
        <taxon>Lingulata</taxon>
        <taxon>Lingulida</taxon>
        <taxon>Linguloidea</taxon>
        <taxon>Lingulidae</taxon>
        <taxon>Lingula</taxon>
    </lineage>
</organism>
<sequence length="322" mass="36416">MAGKKGWTTSAVLIFMIFCDHSYNTVNCSDSTHADVHCPKRTPKGPYGLSDSSQTFIDCVTLSSTNGDKVSGPLLPALTPSLFSNVPPYINFIMPGQQKEPFPENIGRRLLWYDGGSPLVSATAIRSGYSLTKNFSLAVGYYVGCLQPSETYKFQNLRPSQKYNHFPGSWSIGCKDRLELAVRKMKKAHGRKNFDFLPSTFLLPEETNLLKKAWGSKQKGNLWILKPPCFHGGRGIEVIRRQEEIPAYTRIVVQRYISNPYLIDGYKFDMRIYAYVPSINPLRVYLYPDGVVKFATKKYVTVVVVLVKNRLYVMHCDVDLLN</sequence>
<evidence type="ECO:0000256" key="3">
    <source>
        <dbReference type="ARBA" id="ARBA00022840"/>
    </source>
</evidence>
<dbReference type="SUPFAM" id="SSF56059">
    <property type="entry name" value="Glutathione synthetase ATP-binding domain-like"/>
    <property type="match status" value="1"/>
</dbReference>
<dbReference type="PROSITE" id="PS51221">
    <property type="entry name" value="TTL"/>
    <property type="match status" value="1"/>
</dbReference>
<dbReference type="GO" id="GO:0000226">
    <property type="term" value="P:microtubule cytoskeleton organization"/>
    <property type="evidence" value="ECO:0007669"/>
    <property type="project" value="TreeGrafter"/>
</dbReference>
<keyword evidence="3" id="KW-0067">ATP-binding</keyword>
<evidence type="ECO:0000256" key="1">
    <source>
        <dbReference type="ARBA" id="ARBA00022598"/>
    </source>
</evidence>
<keyword evidence="2" id="KW-0547">Nucleotide-binding</keyword>
<dbReference type="Gene3D" id="3.30.470.20">
    <property type="entry name" value="ATP-grasp fold, B domain"/>
    <property type="match status" value="1"/>
</dbReference>
<evidence type="ECO:0000313" key="6">
    <source>
        <dbReference type="RefSeq" id="XP_013413700.1"/>
    </source>
</evidence>
<dbReference type="GO" id="GO:0015631">
    <property type="term" value="F:tubulin binding"/>
    <property type="evidence" value="ECO:0007669"/>
    <property type="project" value="TreeGrafter"/>
</dbReference>
<dbReference type="InterPro" id="IPR004344">
    <property type="entry name" value="TTL/TTLL_fam"/>
</dbReference>
<evidence type="ECO:0000256" key="4">
    <source>
        <dbReference type="SAM" id="SignalP"/>
    </source>
</evidence>
<keyword evidence="5" id="KW-1185">Reference proteome</keyword>
<gene>
    <name evidence="6" type="primary">LOC106176036</name>
</gene>
<dbReference type="GO" id="GO:0070740">
    <property type="term" value="F:tubulin-glutamic acid ligase activity"/>
    <property type="evidence" value="ECO:0007669"/>
    <property type="project" value="TreeGrafter"/>
</dbReference>